<dbReference type="PROSITE" id="PS00139">
    <property type="entry name" value="THIOL_PROTEASE_CYS"/>
    <property type="match status" value="1"/>
</dbReference>
<evidence type="ECO:0000313" key="12">
    <source>
        <dbReference type="EMBL" id="AVA31205.1"/>
    </source>
</evidence>
<dbReference type="GO" id="GO:0008234">
    <property type="term" value="F:cysteine-type peptidase activity"/>
    <property type="evidence" value="ECO:0007669"/>
    <property type="project" value="InterPro"/>
</dbReference>
<evidence type="ECO:0000256" key="2">
    <source>
        <dbReference type="ARBA" id="ARBA00008455"/>
    </source>
</evidence>
<comment type="similarity">
    <text evidence="2">Belongs to the peptidase C1 family.</text>
</comment>
<dbReference type="InterPro" id="IPR000668">
    <property type="entry name" value="Peptidase_C1A_C"/>
</dbReference>
<dbReference type="InterPro" id="IPR038765">
    <property type="entry name" value="Papain-like_cys_pep_sf"/>
</dbReference>
<dbReference type="Proteomes" id="UP000297028">
    <property type="component" value="Segment"/>
</dbReference>
<dbReference type="InterPro" id="IPR025661">
    <property type="entry name" value="Pept_asp_AS"/>
</dbReference>
<keyword evidence="13" id="KW-1185">Reference proteome</keyword>
<keyword evidence="5" id="KW-0732">Signal</keyword>
<dbReference type="InterPro" id="IPR013128">
    <property type="entry name" value="Peptidase_C1A"/>
</dbReference>
<dbReference type="PANTHER" id="PTHR12411">
    <property type="entry name" value="CYSTEINE PROTEASE FAMILY C1-RELATED"/>
    <property type="match status" value="1"/>
</dbReference>
<dbReference type="PRINTS" id="PR00705">
    <property type="entry name" value="PAPAIN"/>
</dbReference>
<evidence type="ECO:0000256" key="8">
    <source>
        <dbReference type="ARBA" id="ARBA00023157"/>
    </source>
</evidence>
<keyword evidence="7" id="KW-0865">Zymogen</keyword>
<gene>
    <name evidence="12" type="ORF">Oxoc_ORF106</name>
</gene>
<dbReference type="InterPro" id="IPR000169">
    <property type="entry name" value="Pept_cys_AS"/>
</dbReference>
<protein>
    <recommendedName>
        <fullName evidence="4">Viral cathepsin</fullName>
        <ecNumber evidence="3">3.4.22.50</ecNumber>
    </recommendedName>
    <alternativeName>
        <fullName evidence="9">Cysteine proteinase</fullName>
    </alternativeName>
</protein>
<dbReference type="CDD" id="cd02248">
    <property type="entry name" value="Peptidase_C1A"/>
    <property type="match status" value="1"/>
</dbReference>
<dbReference type="SUPFAM" id="SSF54001">
    <property type="entry name" value="Cysteine proteinases"/>
    <property type="match status" value="1"/>
</dbReference>
<dbReference type="InterPro" id="IPR039417">
    <property type="entry name" value="Peptidase_C1A_papain-like"/>
</dbReference>
<dbReference type="PROSITE" id="PS00640">
    <property type="entry name" value="THIOL_PROTEASE_ASN"/>
    <property type="match status" value="1"/>
</dbReference>
<dbReference type="InterPro" id="IPR025660">
    <property type="entry name" value="Pept_his_AS"/>
</dbReference>
<proteinExistence type="inferred from homology"/>
<keyword evidence="6" id="KW-0378">Hydrolase</keyword>
<comment type="catalytic activity">
    <reaction evidence="1">
        <text>Endopeptidase of broad specificity, hydrolyzing substrates of both cathepsin L and cathepsin B.</text>
        <dbReference type="EC" id="3.4.22.50"/>
    </reaction>
</comment>
<name>A0A2L0WU87_9ABAC</name>
<evidence type="ECO:0000256" key="6">
    <source>
        <dbReference type="ARBA" id="ARBA00022801"/>
    </source>
</evidence>
<feature type="domain" description="Peptidase C1A papain C-terminal" evidence="10">
    <location>
        <begin position="115"/>
        <end position="324"/>
    </location>
</feature>
<sequence>MNINLLGILFAYLICVTFAYDVLKAPNYFNEFLNKYNKKYDSLVEKEHRFKIFEHNLREIINKNSVNNNTAYYKINKFSDLSKIEILTKYTGFAVPKSTYNFCQTVLLDRPPNRGPLKFDWRDYGKITNVKMQGECGACWAFATLGSLESLHAIKTSEIINLSEQQLIDCDYVDQGCAGGLLHTAFEQIMAMNGVQFERDYPYVGITKPCTTNINNPAVKVSNCFRYIIWNEEKLKDVLRSSGPIPMAVDAADLVDYDNGIIQNCANHGLNHAVLLVGYGEQNNVPFWTFKNTWGEDWGENGYFRVKQNINACGMKNDFASTATIY</sequence>
<feature type="domain" description="Cathepsin propeptide inhibitor" evidence="11">
    <location>
        <begin position="29"/>
        <end position="86"/>
    </location>
</feature>
<dbReference type="Pfam" id="PF00112">
    <property type="entry name" value="Peptidase_C1"/>
    <property type="match status" value="1"/>
</dbReference>
<accession>A0A2L0WU87</accession>
<reference evidence="12 13" key="1">
    <citation type="journal article" date="2018" name="PLoS ONE">
        <title>Genome analysis of a novel Group I alphabaculovirus obtained from Oxyplax ochracea.</title>
        <authorList>
            <person name="Wang J."/>
            <person name="Hou D."/>
            <person name="Wang Q."/>
            <person name="Kuang W."/>
            <person name="Zhang L."/>
            <person name="Li J."/>
            <person name="Shen S."/>
            <person name="Deng F."/>
            <person name="Wang H."/>
            <person name="Hu Z."/>
            <person name="Wang M."/>
        </authorList>
    </citation>
    <scope>NUCLEOTIDE SEQUENCE [LARGE SCALE GENOMIC DNA]</scope>
    <source>
        <strain evidence="12">435</strain>
    </source>
</reference>
<evidence type="ECO:0000256" key="3">
    <source>
        <dbReference type="ARBA" id="ARBA00012484"/>
    </source>
</evidence>
<dbReference type="EMBL" id="MF143631">
    <property type="protein sequence ID" value="AVA31205.1"/>
    <property type="molecule type" value="Genomic_DNA"/>
</dbReference>
<dbReference type="GO" id="GO:0006508">
    <property type="term" value="P:proteolysis"/>
    <property type="evidence" value="ECO:0007669"/>
    <property type="project" value="InterPro"/>
</dbReference>
<dbReference type="InterPro" id="IPR013201">
    <property type="entry name" value="Prot_inhib_I29"/>
</dbReference>
<evidence type="ECO:0000259" key="11">
    <source>
        <dbReference type="SMART" id="SM00848"/>
    </source>
</evidence>
<dbReference type="EC" id="3.4.22.50" evidence="3"/>
<keyword evidence="8" id="KW-1015">Disulfide bond</keyword>
<dbReference type="SMART" id="SM00645">
    <property type="entry name" value="Pept_C1"/>
    <property type="match status" value="1"/>
</dbReference>
<organism evidence="12 13">
    <name type="scientific">Oxyplax ochracea nucleopolyhedrovirus</name>
    <dbReference type="NCBI Taxonomy" id="2083176"/>
    <lineage>
        <taxon>Viruses</taxon>
        <taxon>Viruses incertae sedis</taxon>
        <taxon>Naldaviricetes</taxon>
        <taxon>Lefavirales</taxon>
        <taxon>Baculoviridae</taxon>
        <taxon>Alphabaculovirus</taxon>
        <taxon>Alphabaculovirus oxochraceae</taxon>
    </lineage>
</organism>
<evidence type="ECO:0000256" key="1">
    <source>
        <dbReference type="ARBA" id="ARBA00000656"/>
    </source>
</evidence>
<dbReference type="Gene3D" id="3.90.70.10">
    <property type="entry name" value="Cysteine proteinases"/>
    <property type="match status" value="1"/>
</dbReference>
<evidence type="ECO:0000256" key="4">
    <source>
        <dbReference type="ARBA" id="ARBA00018042"/>
    </source>
</evidence>
<evidence type="ECO:0000256" key="9">
    <source>
        <dbReference type="ARBA" id="ARBA00031337"/>
    </source>
</evidence>
<evidence type="ECO:0000256" key="5">
    <source>
        <dbReference type="ARBA" id="ARBA00022729"/>
    </source>
</evidence>
<dbReference type="PROSITE" id="PS00639">
    <property type="entry name" value="THIOL_PROTEASE_HIS"/>
    <property type="match status" value="1"/>
</dbReference>
<dbReference type="Pfam" id="PF08246">
    <property type="entry name" value="Inhibitor_I29"/>
    <property type="match status" value="1"/>
</dbReference>
<dbReference type="SMART" id="SM00848">
    <property type="entry name" value="Inhibitor_I29"/>
    <property type="match status" value="1"/>
</dbReference>
<evidence type="ECO:0000313" key="13">
    <source>
        <dbReference type="Proteomes" id="UP000297028"/>
    </source>
</evidence>
<evidence type="ECO:0000256" key="7">
    <source>
        <dbReference type="ARBA" id="ARBA00023145"/>
    </source>
</evidence>
<evidence type="ECO:0000259" key="10">
    <source>
        <dbReference type="SMART" id="SM00645"/>
    </source>
</evidence>